<reference evidence="2" key="1">
    <citation type="journal article" date="2020" name="Nature">
        <title>Giant virus diversity and host interactions through global metagenomics.</title>
        <authorList>
            <person name="Schulz F."/>
            <person name="Roux S."/>
            <person name="Paez-Espino D."/>
            <person name="Jungbluth S."/>
            <person name="Walsh D.A."/>
            <person name="Denef V.J."/>
            <person name="McMahon K.D."/>
            <person name="Konstantinidis K.T."/>
            <person name="Eloe-Fadrosh E.A."/>
            <person name="Kyrpides N.C."/>
            <person name="Woyke T."/>
        </authorList>
    </citation>
    <scope>NUCLEOTIDE SEQUENCE</scope>
    <source>
        <strain evidence="2">GVMAG-M-3300020182-33</strain>
    </source>
</reference>
<accession>A0A6C0C0P8</accession>
<evidence type="ECO:0000259" key="1">
    <source>
        <dbReference type="Pfam" id="PF18219"/>
    </source>
</evidence>
<dbReference type="InterPro" id="IPR032063">
    <property type="entry name" value="MavL-like"/>
</dbReference>
<sequence length="1177" mass="132665">MHSLHQRLIDDQEHLLILKKDAKILLHQRTSDLMREFLVLMRASGTEHERPVYQGLPDARTFALRLLRQRPLTFWKSEDAYKLKTGETGMGGFEQIGSVDEAPPLIIQDLLTYNEMAIAALLGVSTRTPFYNVGHRSNEGVRGVDGSFTSEGIYAGVVGARFERALVMEYSHMIVTPQQNTTANGYGSKASKGRTTDILRLWARFYQRPFLPDWPEAQKEIASYIQLPGCLFDADIYKQRVRMSIEPFLLDANERGALAPSGAYIVAVGIGLGVWAIHSLMQASLMLEVYQELLHAHELVNVAVLDFSWFPAEVQGNVTHNRIDICFSRRNPADRICANMLLVAMYAWDGNAYPGNEYWIGELSNSGDPAAACCSAIALLQNPDWNERLCFTDAVHFWPPLSGGDSVPPALVTSGASGCTNTDECVRLKFKEPSQTRYLHIDRLNVVHVFVPVVGGDEVSTDNTCKSAMEMQKFFGASFNVTCTKSSAAHLLQAYADMLGFDLWFVKECRIGNMSPDVSRMKKSRREQIAAYVSILHTLSRRETVRSQLQGAFPSFPSALAQSIQDSANIFTIVLSPKTPDSYLRFPAPSFELRRKPQLGGVSCSFRLALAEKLEARIPASRHRSPLAAAVFSGDTLRQESTVNSQSYLLMVERVVDFFAERGEQLPSLSFQTLDSLQNIMGITFDTMEETFDTFVSAESIVEPERSFFHTSTNQEHINIMVQAFLAIASIHLKAHCGYNRNFGQVCDDNALSCAERIHTLLFESDPEDCLLSWLTQLLERPLPPTVQKKVKERFNAFWLTVKDAPHYDEFLLLLHDIEGTGVYYQGCIGMHIGDCLAGVDDLPNTDKELVISAASMLERPSERRGILHNNNPFVEGSTISVRIQDLHEIIADSARSSSWQVAELLLMKLDENRNTVDACLYELLIRESSFWLAGRSDWHDIQTHMLALMPDQDSLDTFAQRMGHVNVWLRITTFVARSLYTEVTTSVPQGAEQLSGLSNSVTPSKLKTTLLLLGVDVPEEQISMSSRYDGYTVSLSQANRKIIMDIHERRRRNFHLSQESARLLYEECKRRIGANSPEYIDAMRYDNQTLSQVAHPADRSRTLRVPLKIFKTCLLLDIVIPYWEFNRFDGYLVSSDTASDIDFLEQTALWSRQQREMTNAEDRSSLAQVSHVRTRR</sequence>
<dbReference type="Pfam" id="PF16062">
    <property type="entry name" value="MavL-like"/>
    <property type="match status" value="1"/>
</dbReference>
<organism evidence="2">
    <name type="scientific">viral metagenome</name>
    <dbReference type="NCBI Taxonomy" id="1070528"/>
    <lineage>
        <taxon>unclassified sequences</taxon>
        <taxon>metagenomes</taxon>
        <taxon>organismal metagenomes</taxon>
    </lineage>
</organism>
<feature type="domain" description="SidC N-terminal" evidence="1">
    <location>
        <begin position="428"/>
        <end position="853"/>
    </location>
</feature>
<dbReference type="InterPro" id="IPR041264">
    <property type="entry name" value="SidC_N"/>
</dbReference>
<dbReference type="AlphaFoldDB" id="A0A6C0C0P8"/>
<evidence type="ECO:0000313" key="2">
    <source>
        <dbReference type="EMBL" id="QHS97681.1"/>
    </source>
</evidence>
<protein>
    <recommendedName>
        <fullName evidence="1">SidC N-terminal domain-containing protein</fullName>
    </recommendedName>
</protein>
<dbReference type="EMBL" id="MN739302">
    <property type="protein sequence ID" value="QHS97681.1"/>
    <property type="molecule type" value="Genomic_DNA"/>
</dbReference>
<dbReference type="Pfam" id="PF18219">
    <property type="entry name" value="SidC_N"/>
    <property type="match status" value="1"/>
</dbReference>
<name>A0A6C0C0P8_9ZZZZ</name>
<proteinExistence type="predicted"/>